<name>A0A367QX96_NOSPU</name>
<proteinExistence type="predicted"/>
<gene>
    <name evidence="1" type="ORF">A6769_36250</name>
</gene>
<comment type="caution">
    <text evidence="1">The sequence shown here is derived from an EMBL/GenBank/DDBJ whole genome shotgun (WGS) entry which is preliminary data.</text>
</comment>
<dbReference type="AlphaFoldDB" id="A0A367QX96"/>
<reference evidence="1 2" key="1">
    <citation type="submission" date="2016-04" db="EMBL/GenBank/DDBJ databases">
        <authorList>
            <person name="Evans L.H."/>
            <person name="Alamgir A."/>
            <person name="Owens N."/>
            <person name="Weber N.D."/>
            <person name="Virtaneva K."/>
            <person name="Barbian K."/>
            <person name="Babar A."/>
            <person name="Rosenke K."/>
        </authorList>
    </citation>
    <scope>NUCLEOTIDE SEQUENCE [LARGE SCALE GENOMIC DNA]</scope>
    <source>
        <strain evidence="1">NIES-2108</strain>
    </source>
</reference>
<evidence type="ECO:0000313" key="1">
    <source>
        <dbReference type="EMBL" id="RCJ28826.1"/>
    </source>
</evidence>
<dbReference type="EMBL" id="LXQE01000202">
    <property type="protein sequence ID" value="RCJ28826.1"/>
    <property type="molecule type" value="Genomic_DNA"/>
</dbReference>
<protein>
    <submittedName>
        <fullName evidence="1">Uncharacterized protein</fullName>
    </submittedName>
</protein>
<sequence>MWQGANLNFIQIEHHNSLNKPMSPIEILEEFNSCYAKIQAIAQDENWLLLIADKKIDPEAATHVGDTLHYLGEVMGCVEEIVEVKTIQNSKLSIQN</sequence>
<organism evidence="1 2">
    <name type="scientific">Nostoc punctiforme NIES-2108</name>
    <dbReference type="NCBI Taxonomy" id="1356359"/>
    <lineage>
        <taxon>Bacteria</taxon>
        <taxon>Bacillati</taxon>
        <taxon>Cyanobacteriota</taxon>
        <taxon>Cyanophyceae</taxon>
        <taxon>Nostocales</taxon>
        <taxon>Nostocaceae</taxon>
        <taxon>Nostoc</taxon>
    </lineage>
</organism>
<evidence type="ECO:0000313" key="2">
    <source>
        <dbReference type="Proteomes" id="UP000252085"/>
    </source>
</evidence>
<dbReference type="Proteomes" id="UP000252085">
    <property type="component" value="Unassembled WGS sequence"/>
</dbReference>
<accession>A0A367QX96</accession>